<organism evidence="2 3">
    <name type="scientific">Sesamum alatum</name>
    <dbReference type="NCBI Taxonomy" id="300844"/>
    <lineage>
        <taxon>Eukaryota</taxon>
        <taxon>Viridiplantae</taxon>
        <taxon>Streptophyta</taxon>
        <taxon>Embryophyta</taxon>
        <taxon>Tracheophyta</taxon>
        <taxon>Spermatophyta</taxon>
        <taxon>Magnoliopsida</taxon>
        <taxon>eudicotyledons</taxon>
        <taxon>Gunneridae</taxon>
        <taxon>Pentapetalae</taxon>
        <taxon>asterids</taxon>
        <taxon>lamiids</taxon>
        <taxon>Lamiales</taxon>
        <taxon>Pedaliaceae</taxon>
        <taxon>Sesamum</taxon>
    </lineage>
</organism>
<protein>
    <submittedName>
        <fullName evidence="2">Uncharacterized protein</fullName>
    </submittedName>
</protein>
<name>A0AAE1YE05_9LAMI</name>
<feature type="region of interest" description="Disordered" evidence="1">
    <location>
        <begin position="173"/>
        <end position="273"/>
    </location>
</feature>
<keyword evidence="3" id="KW-1185">Reference proteome</keyword>
<feature type="compositionally biased region" description="Polar residues" evidence="1">
    <location>
        <begin position="236"/>
        <end position="246"/>
    </location>
</feature>
<comment type="caution">
    <text evidence="2">The sequence shown here is derived from an EMBL/GenBank/DDBJ whole genome shotgun (WGS) entry which is preliminary data.</text>
</comment>
<sequence>MWVPKKDLQRKKPQHQEDASRNYQNNAVEVMQKEERTLEDGRQKEKTNTSATLTDVKDLAMEDIINRQAPDFAVGTTRKEAQQAQVEDMQNAEVDTCLKKTSETGVKTSSLAENIELEAKNQDLHMHNHHHSLGSWPIAFIQKMAPTPNRRNSQQTMNQLQSQIGLNSNMEHQTLSINNPDPCTSIPKHPSKPNQPVLSNSAESTEFTITGPGNNYNNSRTTDEEFPPGFEPGFKFQSNTVTNSCSKPKRQRGRPKLSRQSPSKEQSDQIGAV</sequence>
<dbReference type="AlphaFoldDB" id="A0AAE1YE05"/>
<dbReference type="Proteomes" id="UP001293254">
    <property type="component" value="Unassembled WGS sequence"/>
</dbReference>
<accession>A0AAE1YE05</accession>
<feature type="compositionally biased region" description="Polar residues" evidence="1">
    <location>
        <begin position="173"/>
        <end position="182"/>
    </location>
</feature>
<feature type="compositionally biased region" description="Basic residues" evidence="1">
    <location>
        <begin position="247"/>
        <end position="257"/>
    </location>
</feature>
<proteinExistence type="predicted"/>
<feature type="region of interest" description="Disordered" evidence="1">
    <location>
        <begin position="1"/>
        <end position="27"/>
    </location>
</feature>
<gene>
    <name evidence="2" type="ORF">Salat_1151200</name>
</gene>
<reference evidence="2" key="2">
    <citation type="journal article" date="2024" name="Plant">
        <title>Genomic evolution and insights into agronomic trait innovations of Sesamum species.</title>
        <authorList>
            <person name="Miao H."/>
            <person name="Wang L."/>
            <person name="Qu L."/>
            <person name="Liu H."/>
            <person name="Sun Y."/>
            <person name="Le M."/>
            <person name="Wang Q."/>
            <person name="Wei S."/>
            <person name="Zheng Y."/>
            <person name="Lin W."/>
            <person name="Duan Y."/>
            <person name="Cao H."/>
            <person name="Xiong S."/>
            <person name="Wang X."/>
            <person name="Wei L."/>
            <person name="Li C."/>
            <person name="Ma Q."/>
            <person name="Ju M."/>
            <person name="Zhao R."/>
            <person name="Li G."/>
            <person name="Mu C."/>
            <person name="Tian Q."/>
            <person name="Mei H."/>
            <person name="Zhang T."/>
            <person name="Gao T."/>
            <person name="Zhang H."/>
        </authorList>
    </citation>
    <scope>NUCLEOTIDE SEQUENCE</scope>
    <source>
        <strain evidence="2">3651</strain>
    </source>
</reference>
<feature type="compositionally biased region" description="Polar residues" evidence="1">
    <location>
        <begin position="192"/>
        <end position="220"/>
    </location>
</feature>
<dbReference type="EMBL" id="JACGWO010000004">
    <property type="protein sequence ID" value="KAK4428515.1"/>
    <property type="molecule type" value="Genomic_DNA"/>
</dbReference>
<evidence type="ECO:0000313" key="2">
    <source>
        <dbReference type="EMBL" id="KAK4428515.1"/>
    </source>
</evidence>
<reference evidence="2" key="1">
    <citation type="submission" date="2020-06" db="EMBL/GenBank/DDBJ databases">
        <authorList>
            <person name="Li T."/>
            <person name="Hu X."/>
            <person name="Zhang T."/>
            <person name="Song X."/>
            <person name="Zhang H."/>
            <person name="Dai N."/>
            <person name="Sheng W."/>
            <person name="Hou X."/>
            <person name="Wei L."/>
        </authorList>
    </citation>
    <scope>NUCLEOTIDE SEQUENCE</scope>
    <source>
        <strain evidence="2">3651</strain>
        <tissue evidence="2">Leaf</tissue>
    </source>
</reference>
<evidence type="ECO:0000256" key="1">
    <source>
        <dbReference type="SAM" id="MobiDB-lite"/>
    </source>
</evidence>
<evidence type="ECO:0000313" key="3">
    <source>
        <dbReference type="Proteomes" id="UP001293254"/>
    </source>
</evidence>